<dbReference type="GO" id="GO:0016887">
    <property type="term" value="F:ATP hydrolysis activity"/>
    <property type="evidence" value="ECO:0007669"/>
    <property type="project" value="RHEA"/>
</dbReference>
<dbReference type="GO" id="GO:0043138">
    <property type="term" value="F:3'-5' DNA helicase activity"/>
    <property type="evidence" value="ECO:0007669"/>
    <property type="project" value="UniProtKB-EC"/>
</dbReference>
<dbReference type="InterPro" id="IPR001650">
    <property type="entry name" value="Helicase_C-like"/>
</dbReference>
<keyword evidence="11" id="KW-0413">Isomerase</keyword>
<feature type="domain" description="Helicase ATP-binding" evidence="16">
    <location>
        <begin position="282"/>
        <end position="461"/>
    </location>
</feature>
<evidence type="ECO:0000256" key="13">
    <source>
        <dbReference type="ARBA" id="ARBA00034808"/>
    </source>
</evidence>
<dbReference type="Pfam" id="PF19833">
    <property type="entry name" value="RecG_dom3_C"/>
    <property type="match status" value="1"/>
</dbReference>
<dbReference type="PROSITE" id="PS51194">
    <property type="entry name" value="HELICASE_CTER"/>
    <property type="match status" value="1"/>
</dbReference>
<keyword evidence="4 15" id="KW-0227">DNA damage</keyword>
<dbReference type="EMBL" id="MFCP01000004">
    <property type="protein sequence ID" value="OGE29551.1"/>
    <property type="molecule type" value="Genomic_DNA"/>
</dbReference>
<keyword evidence="3 15" id="KW-0547">Nucleotide-binding</keyword>
<protein>
    <recommendedName>
        <fullName evidence="2 15">ATP-dependent DNA helicase RecG</fullName>
        <ecNumber evidence="13 15">5.6.2.4</ecNumber>
    </recommendedName>
</protein>
<evidence type="ECO:0000256" key="14">
    <source>
        <dbReference type="ARBA" id="ARBA00048988"/>
    </source>
</evidence>
<comment type="catalytic activity">
    <reaction evidence="12 15">
        <text>Couples ATP hydrolysis with the unwinding of duplex DNA by translocating in the 3'-5' direction.</text>
        <dbReference type="EC" id="5.6.2.4"/>
    </reaction>
</comment>
<comment type="similarity">
    <text evidence="1 15">Belongs to the helicase family. RecG subfamily.</text>
</comment>
<evidence type="ECO:0000256" key="3">
    <source>
        <dbReference type="ARBA" id="ARBA00022741"/>
    </source>
</evidence>
<dbReference type="InterPro" id="IPR011545">
    <property type="entry name" value="DEAD/DEAH_box_helicase_dom"/>
</dbReference>
<dbReference type="AlphaFoldDB" id="A0A1F5JLL3"/>
<keyword evidence="9 15" id="KW-0233">DNA recombination</keyword>
<dbReference type="PANTHER" id="PTHR47964">
    <property type="entry name" value="ATP-DEPENDENT DNA HELICASE HOMOLOG RECG, CHLOROPLASTIC"/>
    <property type="match status" value="1"/>
</dbReference>
<evidence type="ECO:0000256" key="2">
    <source>
        <dbReference type="ARBA" id="ARBA00017846"/>
    </source>
</evidence>
<dbReference type="Pfam" id="PF17191">
    <property type="entry name" value="RecG_wedge"/>
    <property type="match status" value="1"/>
</dbReference>
<dbReference type="NCBIfam" id="NF008168">
    <property type="entry name" value="PRK10917.2-2"/>
    <property type="match status" value="1"/>
</dbReference>
<dbReference type="NCBIfam" id="TIGR00643">
    <property type="entry name" value="recG"/>
    <property type="match status" value="1"/>
</dbReference>
<evidence type="ECO:0000256" key="11">
    <source>
        <dbReference type="ARBA" id="ARBA00023235"/>
    </source>
</evidence>
<reference evidence="18 19" key="1">
    <citation type="journal article" date="2016" name="Nat. Commun.">
        <title>Thousands of microbial genomes shed light on interconnected biogeochemical processes in an aquifer system.</title>
        <authorList>
            <person name="Anantharaman K."/>
            <person name="Brown C.T."/>
            <person name="Hug L.A."/>
            <person name="Sharon I."/>
            <person name="Castelle C.J."/>
            <person name="Probst A.J."/>
            <person name="Thomas B.C."/>
            <person name="Singh A."/>
            <person name="Wilkins M.J."/>
            <person name="Karaoz U."/>
            <person name="Brodie E.L."/>
            <person name="Williams K.H."/>
            <person name="Hubbard S.S."/>
            <person name="Banfield J.F."/>
        </authorList>
    </citation>
    <scope>NUCLEOTIDE SEQUENCE [LARGE SCALE GENOMIC DNA]</scope>
</reference>
<dbReference type="EC" id="5.6.2.4" evidence="13 15"/>
<evidence type="ECO:0000256" key="5">
    <source>
        <dbReference type="ARBA" id="ARBA00022801"/>
    </source>
</evidence>
<keyword evidence="10 15" id="KW-0234">DNA repair</keyword>
<evidence type="ECO:0000256" key="8">
    <source>
        <dbReference type="ARBA" id="ARBA00023125"/>
    </source>
</evidence>
<dbReference type="InterPro" id="IPR004609">
    <property type="entry name" value="ATP-dep_DNA_helicase_RecG"/>
</dbReference>
<proteinExistence type="inferred from homology"/>
<keyword evidence="6 15" id="KW-0347">Helicase</keyword>
<dbReference type="CDD" id="cd04488">
    <property type="entry name" value="RecG_wedge_OBF"/>
    <property type="match status" value="1"/>
</dbReference>
<dbReference type="NCBIfam" id="NF008165">
    <property type="entry name" value="PRK10917.1-3"/>
    <property type="match status" value="1"/>
</dbReference>
<accession>A0A1F5JLL3</accession>
<dbReference type="InterPro" id="IPR047112">
    <property type="entry name" value="RecG/Mfd"/>
</dbReference>
<dbReference type="GO" id="GO:0003677">
    <property type="term" value="F:DNA binding"/>
    <property type="evidence" value="ECO:0007669"/>
    <property type="project" value="UniProtKB-KW"/>
</dbReference>
<dbReference type="PANTHER" id="PTHR47964:SF1">
    <property type="entry name" value="ATP-DEPENDENT DNA HELICASE HOMOLOG RECG, CHLOROPLASTIC"/>
    <property type="match status" value="1"/>
</dbReference>
<comment type="caution">
    <text evidence="18">The sequence shown here is derived from an EMBL/GenBank/DDBJ whole genome shotgun (WGS) entry which is preliminary data.</text>
</comment>
<evidence type="ECO:0000259" key="16">
    <source>
        <dbReference type="PROSITE" id="PS51192"/>
    </source>
</evidence>
<dbReference type="InterPro" id="IPR033454">
    <property type="entry name" value="RecG_wedge"/>
</dbReference>
<evidence type="ECO:0000256" key="15">
    <source>
        <dbReference type="RuleBase" id="RU363016"/>
    </source>
</evidence>
<dbReference type="Pfam" id="PF00270">
    <property type="entry name" value="DEAD"/>
    <property type="match status" value="1"/>
</dbReference>
<evidence type="ECO:0000256" key="1">
    <source>
        <dbReference type="ARBA" id="ARBA00007504"/>
    </source>
</evidence>
<evidence type="ECO:0000313" key="18">
    <source>
        <dbReference type="EMBL" id="OGE29551.1"/>
    </source>
</evidence>
<evidence type="ECO:0000256" key="12">
    <source>
        <dbReference type="ARBA" id="ARBA00034617"/>
    </source>
</evidence>
<dbReference type="InterPro" id="IPR027417">
    <property type="entry name" value="P-loop_NTPase"/>
</dbReference>
<keyword evidence="7 15" id="KW-0067">ATP-binding</keyword>
<evidence type="ECO:0000256" key="4">
    <source>
        <dbReference type="ARBA" id="ARBA00022763"/>
    </source>
</evidence>
<evidence type="ECO:0000256" key="10">
    <source>
        <dbReference type="ARBA" id="ARBA00023204"/>
    </source>
</evidence>
<dbReference type="GO" id="GO:0006310">
    <property type="term" value="P:DNA recombination"/>
    <property type="evidence" value="ECO:0007669"/>
    <property type="project" value="UniProtKB-UniRule"/>
</dbReference>
<keyword evidence="5 15" id="KW-0378">Hydrolase</keyword>
<comment type="catalytic activity">
    <reaction evidence="14 15">
        <text>ATP + H2O = ADP + phosphate + H(+)</text>
        <dbReference type="Rhea" id="RHEA:13065"/>
        <dbReference type="ChEBI" id="CHEBI:15377"/>
        <dbReference type="ChEBI" id="CHEBI:15378"/>
        <dbReference type="ChEBI" id="CHEBI:30616"/>
        <dbReference type="ChEBI" id="CHEBI:43474"/>
        <dbReference type="ChEBI" id="CHEBI:456216"/>
        <dbReference type="EC" id="5.6.2.4"/>
    </reaction>
</comment>
<dbReference type="GO" id="GO:0006281">
    <property type="term" value="P:DNA repair"/>
    <property type="evidence" value="ECO:0007669"/>
    <property type="project" value="UniProtKB-UniRule"/>
</dbReference>
<dbReference type="InterPro" id="IPR014001">
    <property type="entry name" value="Helicase_ATP-bd"/>
</dbReference>
<comment type="function">
    <text evidence="15">Plays a critical role in recombination and DNA repair. Helps process Holliday junction intermediates to mature products by catalyzing branch migration. Has replication fork regression activity, unwinds stalled or blocked replication forks to make a HJ that can be resolved. Has a DNA unwinding activity characteristic of a DNA helicase with 3'-5' polarity.</text>
</comment>
<dbReference type="Gene3D" id="3.40.50.300">
    <property type="entry name" value="P-loop containing nucleotide triphosphate hydrolases"/>
    <property type="match status" value="2"/>
</dbReference>
<dbReference type="GO" id="GO:0005524">
    <property type="term" value="F:ATP binding"/>
    <property type="evidence" value="ECO:0007669"/>
    <property type="project" value="UniProtKB-KW"/>
</dbReference>
<dbReference type="SMART" id="SM00487">
    <property type="entry name" value="DEXDc"/>
    <property type="match status" value="1"/>
</dbReference>
<dbReference type="Proteomes" id="UP000177555">
    <property type="component" value="Unassembled WGS sequence"/>
</dbReference>
<dbReference type="SUPFAM" id="SSF52540">
    <property type="entry name" value="P-loop containing nucleoside triphosphate hydrolases"/>
    <property type="match status" value="2"/>
</dbReference>
<dbReference type="PROSITE" id="PS51192">
    <property type="entry name" value="HELICASE_ATP_BIND_1"/>
    <property type="match status" value="1"/>
</dbReference>
<dbReference type="Gene3D" id="2.40.50.140">
    <property type="entry name" value="Nucleic acid-binding proteins"/>
    <property type="match status" value="1"/>
</dbReference>
<dbReference type="InterPro" id="IPR012340">
    <property type="entry name" value="NA-bd_OB-fold"/>
</dbReference>
<dbReference type="Pfam" id="PF00271">
    <property type="entry name" value="Helicase_C"/>
    <property type="match status" value="1"/>
</dbReference>
<evidence type="ECO:0000256" key="9">
    <source>
        <dbReference type="ARBA" id="ARBA00023172"/>
    </source>
</evidence>
<dbReference type="SMART" id="SM00490">
    <property type="entry name" value="HELICc"/>
    <property type="match status" value="1"/>
</dbReference>
<dbReference type="InterPro" id="IPR045562">
    <property type="entry name" value="RecG_dom3_C"/>
</dbReference>
<keyword evidence="8" id="KW-0238">DNA-binding</keyword>
<gene>
    <name evidence="18" type="ORF">A2867_00115</name>
</gene>
<feature type="domain" description="Helicase C-terminal" evidence="17">
    <location>
        <begin position="494"/>
        <end position="645"/>
    </location>
</feature>
<organism evidence="18 19">
    <name type="scientific">Candidatus Daviesbacteria bacterium RIFCSPHIGHO2_01_FULL_40_11</name>
    <dbReference type="NCBI Taxonomy" id="1797762"/>
    <lineage>
        <taxon>Bacteria</taxon>
        <taxon>Candidatus Daviesiibacteriota</taxon>
    </lineage>
</organism>
<evidence type="ECO:0000259" key="17">
    <source>
        <dbReference type="PROSITE" id="PS51194"/>
    </source>
</evidence>
<name>A0A1F5JLL3_9BACT</name>
<evidence type="ECO:0000256" key="6">
    <source>
        <dbReference type="ARBA" id="ARBA00022806"/>
    </source>
</evidence>
<evidence type="ECO:0000313" key="19">
    <source>
        <dbReference type="Proteomes" id="UP000177555"/>
    </source>
</evidence>
<sequence length="706" mass="79705">MDPKTPLSQVTGIGPGLLYKLKRLNLNTVQDLIYHFPFRYDDFSNATSALEAKIGESVTLQGEIWSIQNIYTRSRKIITKAIFNDGTSPIELTWFNSSWLTKQIQTGDRLQVSGKIAKYKSKLSIIAPRWEKLDTEKQLPTRQVGTQSLHTGRLVPIYPETEGLSSKWLRTKIDQLLPQVINQISDPMPDEIRNGMLLLAPAIQQIHFPKDFEQAEKARDRLGFDELFFVSLATQKARLEWSKKPLVEPLKIKLDQLDQFIKKLPFELTSAQQKVLKEILEDLKKNQPMNRLIQGEVGSGKTVVATIIAYLVHKNNLRTLFMAPTEILAFQHFETLSTLLAPFGLTVGIYTGSKKFTRVVIPRERSDHGNLPRTGKIASLIARNDVSLPDIIIGTHALLSEKLSTENVGLVIIDEQQRFGVEQRTLLRGKAKIPHFLTMTATPIPRTVALTLYGDLDMSVIDELPEGRQKVKTYLVPEKKRLDSYKFIAKKVAAGDQVYIITPLIEASETLSTVKAAKVEFEKLKKIFPDLKLDLLHGRMKGTDKEHVIGDFRSGKTNILVSTSVVEVGMDNPNATIIVIEGAERFGLAQLHQLRGRVGRGRKESYCLLYTSNYSSDERRRLKYLETTFDGLRLAELDLKIRGSGQIFGTAQSGRFEFKIANFSNITLLEKTKQAAKDLLIQDPTLDKYPLLRAKLQEIASEVMPD</sequence>
<evidence type="ECO:0000256" key="7">
    <source>
        <dbReference type="ARBA" id="ARBA00022840"/>
    </source>
</evidence>
<dbReference type="SUPFAM" id="SSF50249">
    <property type="entry name" value="Nucleic acid-binding proteins"/>
    <property type="match status" value="1"/>
</dbReference>